<dbReference type="GO" id="GO:0009252">
    <property type="term" value="P:peptidoglycan biosynthetic process"/>
    <property type="evidence" value="ECO:0007669"/>
    <property type="project" value="UniProtKB-UniRule"/>
</dbReference>
<evidence type="ECO:0000256" key="4">
    <source>
        <dbReference type="ARBA" id="ARBA00022679"/>
    </source>
</evidence>
<evidence type="ECO:0000256" key="5">
    <source>
        <dbReference type="ARBA" id="ARBA00022960"/>
    </source>
</evidence>
<evidence type="ECO:0000259" key="12">
    <source>
        <dbReference type="Pfam" id="PF04101"/>
    </source>
</evidence>
<feature type="binding site" evidence="10">
    <location>
        <position position="186"/>
    </location>
    <ligand>
        <name>UDP-N-acetyl-alpha-D-glucosamine</name>
        <dbReference type="ChEBI" id="CHEBI:57705"/>
    </ligand>
</feature>
<evidence type="ECO:0000256" key="6">
    <source>
        <dbReference type="ARBA" id="ARBA00022984"/>
    </source>
</evidence>
<evidence type="ECO:0000256" key="2">
    <source>
        <dbReference type="ARBA" id="ARBA00022618"/>
    </source>
</evidence>
<dbReference type="GO" id="GO:0005975">
    <property type="term" value="P:carbohydrate metabolic process"/>
    <property type="evidence" value="ECO:0007669"/>
    <property type="project" value="InterPro"/>
</dbReference>
<dbReference type="InterPro" id="IPR004276">
    <property type="entry name" value="GlycoTrans_28_N"/>
</dbReference>
<feature type="binding site" evidence="10">
    <location>
        <begin position="13"/>
        <end position="15"/>
    </location>
    <ligand>
        <name>UDP-N-acetyl-alpha-D-glucosamine</name>
        <dbReference type="ChEBI" id="CHEBI:57705"/>
    </ligand>
</feature>
<dbReference type="CDD" id="cd03785">
    <property type="entry name" value="GT28_MurG"/>
    <property type="match status" value="1"/>
</dbReference>
<sequence length="360" mass="38948">MTDPRAVIMAGGTGGHVFPGLAVADVLKNTGWQIDWLGTAERMEAELVPRHGYPIHFIDIQGVRGNGLIRKVTAPFKILKAILQARQLFKQLRPDVVIGMGGFASGPGALAAKIAGIPIVLHEQNAIAGMTNRYVSKFADKVMMAFEGAFADGQCVGNPVRAELFAIEAPVERAEQLLRILVVGGSLGAKILNDIVPKTIDLLRKDGPVDVWHQAGKNNGEDVFNKYQAFGINPVHADDFIHEIDQAYSWADLVICRAGALTVSELAAVGRPAILVPLPHAVDDHQTANAKVLQNADAGLILPQRELTSERLATEIQNMMKEPERLRHMAANARRVAITDAAERVASVCQDLVQHRGENS</sequence>
<dbReference type="PANTHER" id="PTHR21015">
    <property type="entry name" value="UDP-N-ACETYLGLUCOSAMINE--N-ACETYLMURAMYL-(PENTAPEPTIDE) PYROPHOSPHORYL-UNDECAPRENOL N-ACETYLGLUCOSAMINE TRANSFERASE 1"/>
    <property type="match status" value="1"/>
</dbReference>
<dbReference type="EC" id="2.4.1.227" evidence="10"/>
<dbReference type="GO" id="GO:0005886">
    <property type="term" value="C:plasma membrane"/>
    <property type="evidence" value="ECO:0007669"/>
    <property type="project" value="UniProtKB-SubCell"/>
</dbReference>
<keyword evidence="1 10" id="KW-1003">Cell membrane</keyword>
<gene>
    <name evidence="10 13" type="primary">murG</name>
    <name evidence="13" type="ORF">NAF29_03705</name>
</gene>
<keyword evidence="4 10" id="KW-0808">Transferase</keyword>
<feature type="binding site" evidence="10">
    <location>
        <position position="161"/>
    </location>
    <ligand>
        <name>UDP-N-acetyl-alpha-D-glucosamine</name>
        <dbReference type="ChEBI" id="CHEBI:57705"/>
    </ligand>
</feature>
<dbReference type="GO" id="GO:0050511">
    <property type="term" value="F:undecaprenyldiphospho-muramoylpentapeptide beta-N-acetylglucosaminyltransferase activity"/>
    <property type="evidence" value="ECO:0007669"/>
    <property type="project" value="UniProtKB-UniRule"/>
</dbReference>
<dbReference type="GO" id="GO:0071555">
    <property type="term" value="P:cell wall organization"/>
    <property type="evidence" value="ECO:0007669"/>
    <property type="project" value="UniProtKB-KW"/>
</dbReference>
<evidence type="ECO:0000256" key="10">
    <source>
        <dbReference type="HAMAP-Rule" id="MF_00033"/>
    </source>
</evidence>
<dbReference type="HAMAP" id="MF_00033">
    <property type="entry name" value="MurG"/>
    <property type="match status" value="1"/>
</dbReference>
<dbReference type="Proteomes" id="UP001165393">
    <property type="component" value="Unassembled WGS sequence"/>
</dbReference>
<accession>A0AA41W4Z1</accession>
<dbReference type="GO" id="GO:0008360">
    <property type="term" value="P:regulation of cell shape"/>
    <property type="evidence" value="ECO:0007669"/>
    <property type="project" value="UniProtKB-KW"/>
</dbReference>
<feature type="domain" description="Glycosyl transferase family 28 C-terminal" evidence="12">
    <location>
        <begin position="180"/>
        <end position="344"/>
    </location>
</feature>
<feature type="binding site" evidence="10">
    <location>
        <position position="125"/>
    </location>
    <ligand>
        <name>UDP-N-acetyl-alpha-D-glucosamine</name>
        <dbReference type="ChEBI" id="CHEBI:57705"/>
    </ligand>
</feature>
<dbReference type="SUPFAM" id="SSF53756">
    <property type="entry name" value="UDP-Glycosyltransferase/glycogen phosphorylase"/>
    <property type="match status" value="1"/>
</dbReference>
<keyword evidence="8 10" id="KW-0131">Cell cycle</keyword>
<evidence type="ECO:0000256" key="9">
    <source>
        <dbReference type="ARBA" id="ARBA00023316"/>
    </source>
</evidence>
<protein>
    <recommendedName>
        <fullName evidence="10">UDP-N-acetylglucosamine--N-acetylmuramyl-(pentapeptide) pyrophosphoryl-undecaprenol N-acetylglucosamine transferase</fullName>
        <ecNumber evidence="10">2.4.1.227</ecNumber>
    </recommendedName>
    <alternativeName>
        <fullName evidence="10">Undecaprenyl-PP-MurNAc-pentapeptide-UDPGlcNAc GlcNAc transferase</fullName>
    </alternativeName>
</protein>
<comment type="catalytic activity">
    <reaction evidence="10">
        <text>di-trans,octa-cis-undecaprenyl diphospho-N-acetyl-alpha-D-muramoyl-L-alanyl-D-glutamyl-meso-2,6-diaminopimeloyl-D-alanyl-D-alanine + UDP-N-acetyl-alpha-D-glucosamine = di-trans,octa-cis-undecaprenyl diphospho-[N-acetyl-alpha-D-glucosaminyl-(1-&gt;4)]-N-acetyl-alpha-D-muramoyl-L-alanyl-D-glutamyl-meso-2,6-diaminopimeloyl-D-alanyl-D-alanine + UDP + H(+)</text>
        <dbReference type="Rhea" id="RHEA:31227"/>
        <dbReference type="ChEBI" id="CHEBI:15378"/>
        <dbReference type="ChEBI" id="CHEBI:57705"/>
        <dbReference type="ChEBI" id="CHEBI:58223"/>
        <dbReference type="ChEBI" id="CHEBI:61387"/>
        <dbReference type="ChEBI" id="CHEBI:61388"/>
        <dbReference type="EC" id="2.4.1.227"/>
    </reaction>
</comment>
<keyword evidence="2 10" id="KW-0132">Cell division</keyword>
<evidence type="ECO:0000256" key="3">
    <source>
        <dbReference type="ARBA" id="ARBA00022676"/>
    </source>
</evidence>
<evidence type="ECO:0000259" key="11">
    <source>
        <dbReference type="Pfam" id="PF03033"/>
    </source>
</evidence>
<keyword evidence="6 10" id="KW-0573">Peptidoglycan synthesis</keyword>
<dbReference type="GO" id="GO:0051301">
    <property type="term" value="P:cell division"/>
    <property type="evidence" value="ECO:0007669"/>
    <property type="project" value="UniProtKB-KW"/>
</dbReference>
<keyword evidence="5 10" id="KW-0133">Cell shape</keyword>
<keyword evidence="14" id="KW-1185">Reference proteome</keyword>
<dbReference type="EMBL" id="JAMQGP010000001">
    <property type="protein sequence ID" value="MCM2678779.1"/>
    <property type="molecule type" value="Genomic_DNA"/>
</dbReference>
<keyword evidence="3 10" id="KW-0328">Glycosyltransferase</keyword>
<evidence type="ECO:0000313" key="14">
    <source>
        <dbReference type="Proteomes" id="UP001165393"/>
    </source>
</evidence>
<comment type="caution">
    <text evidence="13">The sequence shown here is derived from an EMBL/GenBank/DDBJ whole genome shotgun (WGS) entry which is preliminary data.</text>
</comment>
<dbReference type="NCBIfam" id="TIGR01133">
    <property type="entry name" value="murG"/>
    <property type="match status" value="1"/>
</dbReference>
<evidence type="ECO:0000256" key="8">
    <source>
        <dbReference type="ARBA" id="ARBA00023306"/>
    </source>
</evidence>
<proteinExistence type="inferred from homology"/>
<keyword evidence="7 10" id="KW-0472">Membrane</keyword>
<feature type="domain" description="Glycosyltransferase family 28 N-terminal" evidence="11">
    <location>
        <begin position="7"/>
        <end position="143"/>
    </location>
</feature>
<feature type="binding site" evidence="10">
    <location>
        <begin position="260"/>
        <end position="265"/>
    </location>
    <ligand>
        <name>UDP-N-acetyl-alpha-D-glucosamine</name>
        <dbReference type="ChEBI" id="CHEBI:57705"/>
    </ligand>
</feature>
<evidence type="ECO:0000256" key="1">
    <source>
        <dbReference type="ARBA" id="ARBA00022475"/>
    </source>
</evidence>
<dbReference type="PANTHER" id="PTHR21015:SF22">
    <property type="entry name" value="GLYCOSYLTRANSFERASE"/>
    <property type="match status" value="1"/>
</dbReference>
<organism evidence="13 14">
    <name type="scientific">Echinimonas agarilytica</name>
    <dbReference type="NCBI Taxonomy" id="1215918"/>
    <lineage>
        <taxon>Bacteria</taxon>
        <taxon>Pseudomonadati</taxon>
        <taxon>Pseudomonadota</taxon>
        <taxon>Gammaproteobacteria</taxon>
        <taxon>Alteromonadales</taxon>
        <taxon>Echinimonadaceae</taxon>
        <taxon>Echinimonas</taxon>
    </lineage>
</organism>
<dbReference type="InterPro" id="IPR006009">
    <property type="entry name" value="GlcNAc_MurG"/>
</dbReference>
<evidence type="ECO:0000256" key="7">
    <source>
        <dbReference type="ARBA" id="ARBA00023136"/>
    </source>
</evidence>
<dbReference type="Pfam" id="PF03033">
    <property type="entry name" value="Glyco_transf_28"/>
    <property type="match status" value="1"/>
</dbReference>
<comment type="similarity">
    <text evidence="10">Belongs to the glycosyltransferase 28 family. MurG subfamily.</text>
</comment>
<comment type="subcellular location">
    <subcellularLocation>
        <location evidence="10">Cell membrane</location>
        <topology evidence="10">Peripheral membrane protein</topology>
        <orientation evidence="10">Cytoplasmic side</orientation>
    </subcellularLocation>
</comment>
<feature type="binding site" evidence="10">
    <location>
        <position position="241"/>
    </location>
    <ligand>
        <name>UDP-N-acetyl-alpha-D-glucosamine</name>
        <dbReference type="ChEBI" id="CHEBI:57705"/>
    </ligand>
</feature>
<dbReference type="Pfam" id="PF04101">
    <property type="entry name" value="Glyco_tran_28_C"/>
    <property type="match status" value="1"/>
</dbReference>
<name>A0AA41W4Z1_9GAMM</name>
<dbReference type="InterPro" id="IPR007235">
    <property type="entry name" value="Glyco_trans_28_C"/>
</dbReference>
<keyword evidence="9 10" id="KW-0961">Cell wall biogenesis/degradation</keyword>
<dbReference type="RefSeq" id="WP_251260132.1">
    <property type="nucleotide sequence ID" value="NZ_JAMQGP010000001.1"/>
</dbReference>
<comment type="pathway">
    <text evidence="10">Cell wall biogenesis; peptidoglycan biosynthesis.</text>
</comment>
<evidence type="ECO:0000313" key="13">
    <source>
        <dbReference type="EMBL" id="MCM2678779.1"/>
    </source>
</evidence>
<reference evidence="13 14" key="1">
    <citation type="journal article" date="2013" name="Antonie Van Leeuwenhoek">
        <title>Echinimonas agarilytica gen. nov., sp. nov., a new gammaproteobacterium isolated from the sea urchin Strongylocentrotus intermedius.</title>
        <authorList>
            <person name="Nedashkovskaya O.I."/>
            <person name="Stenkova A.M."/>
            <person name="Zhukova N.V."/>
            <person name="Van Trappen S."/>
            <person name="Lee J.S."/>
            <person name="Kim S.B."/>
        </authorList>
    </citation>
    <scope>NUCLEOTIDE SEQUENCE [LARGE SCALE GENOMIC DNA]</scope>
    <source>
        <strain evidence="13 14">KMM 6351</strain>
    </source>
</reference>
<dbReference type="Gene3D" id="3.40.50.2000">
    <property type="entry name" value="Glycogen Phosphorylase B"/>
    <property type="match status" value="2"/>
</dbReference>
<feature type="binding site" evidence="10">
    <location>
        <position position="286"/>
    </location>
    <ligand>
        <name>UDP-N-acetyl-alpha-D-glucosamine</name>
        <dbReference type="ChEBI" id="CHEBI:57705"/>
    </ligand>
</feature>
<comment type="function">
    <text evidence="10">Cell wall formation. Catalyzes the transfer of a GlcNAc subunit on undecaprenyl-pyrophosphoryl-MurNAc-pentapeptide (lipid intermediate I) to form undecaprenyl-pyrophosphoryl-MurNAc-(pentapeptide)GlcNAc (lipid intermediate II).</text>
</comment>
<dbReference type="AlphaFoldDB" id="A0AA41W4Z1"/>